<sequence length="890" mass="102445">MTDTNATTDYQQQYDHYWTLEDRIGESSGNMQHIAELIITTCGVGRTLDIGSGEGLLVSSLLCRGVDAYGLDVSEVVTARCNNRMPGRFSHGSVLKLPFTSASFQTVVSTDCMEHLAPEDVPNALKEIHRVAGRYVFLQIATTLDRDGHWHLTVEGRAWWETKCFEAGFRKHPAYYEINDYESLNSDSWQVFIILEKIPEEVLEKYPLGVLAQERDLHMDMLRETGRRSDGHVFHYHFASQYIRPGDVVLDAACGLGYGTHVMYSNSFAKRLIGVDLSHYAIEYAFSMYGGADVSFVESNVENLSFLADDSVDLITSFETLEHVQDPRKLLAEFSRVLRPTGRLIVSVPNRWVDETGKDPNPWHFHVYDWAVLNEQLSQFFLIEERFDQIAGGGFKLSESPRLFQRSDEGGVNECAESEWCVAVAFKQSKGTSLPFEETVYPYSKPPNNLLDFSSNYDNAWLIREICETQFRIKEPIALAERCKELIGSCNAKSADYGAALCVYGYRVFEHGHFDIFECLDLAIKVENYLSFESHNAHVFRWQTSLAYLMGLIFLKKGDRERSRYWFDRCIEAEYLKFSPVLAVKIVSAARHVGFLLLSQGDDTGAISYFSRAMHVALDALKNPAEEWIGEATFPLTCTYFDAMELLDNGMHSAVVVSQLISGRGSRINFYRFLFQGGYHSSLEKQVNVLTETNKDNLTELYRLGTERQELYEIAEQRLSELHRLGAERQELYEIAEQRLSELHRLGAERQELYEIAEQRLSELHRLGAERQELYEIAEQRLSELHRLGAERQELYEIAEQRLSELHRLGAERQELYEIAEQRLSELHRLGAERQELYEIAEQRLSQQLMLANRLADAENLTLRQFLQRYLNRMWRELKSHMSPKSEPKR</sequence>
<evidence type="ECO:0000313" key="2">
    <source>
        <dbReference type="EMBL" id="GGY29327.1"/>
    </source>
</evidence>
<organism evidence="2 3">
    <name type="scientific">Paludibacterium paludis</name>
    <dbReference type="NCBI Taxonomy" id="1225769"/>
    <lineage>
        <taxon>Bacteria</taxon>
        <taxon>Pseudomonadati</taxon>
        <taxon>Pseudomonadota</taxon>
        <taxon>Betaproteobacteria</taxon>
        <taxon>Neisseriales</taxon>
        <taxon>Chromobacteriaceae</taxon>
        <taxon>Paludibacterium</taxon>
    </lineage>
</organism>
<dbReference type="SUPFAM" id="SSF53335">
    <property type="entry name" value="S-adenosyl-L-methionine-dependent methyltransferases"/>
    <property type="match status" value="2"/>
</dbReference>
<dbReference type="Gene3D" id="3.40.50.150">
    <property type="entry name" value="Vaccinia Virus protein VP39"/>
    <property type="match status" value="2"/>
</dbReference>
<gene>
    <name evidence="2" type="ORF">GCM10011289_35460</name>
</gene>
<dbReference type="GO" id="GO:0008757">
    <property type="term" value="F:S-adenosylmethionine-dependent methyltransferase activity"/>
    <property type="evidence" value="ECO:0007669"/>
    <property type="project" value="InterPro"/>
</dbReference>
<evidence type="ECO:0000313" key="3">
    <source>
        <dbReference type="Proteomes" id="UP000645257"/>
    </source>
</evidence>
<feature type="domain" description="Methyltransferase type 11" evidence="1">
    <location>
        <begin position="250"/>
        <end position="346"/>
    </location>
</feature>
<dbReference type="CDD" id="cd02440">
    <property type="entry name" value="AdoMet_MTases"/>
    <property type="match status" value="2"/>
</dbReference>
<comment type="caution">
    <text evidence="2">The sequence shown here is derived from an EMBL/GenBank/DDBJ whole genome shotgun (WGS) entry which is preliminary data.</text>
</comment>
<proteinExistence type="predicted"/>
<accession>A0A918P810</accession>
<dbReference type="RefSeq" id="WP_189536845.1">
    <property type="nucleotide sequence ID" value="NZ_BMYX01000029.1"/>
</dbReference>
<name>A0A918P810_9NEIS</name>
<dbReference type="AlphaFoldDB" id="A0A918P810"/>
<evidence type="ECO:0000259" key="1">
    <source>
        <dbReference type="Pfam" id="PF08241"/>
    </source>
</evidence>
<dbReference type="Proteomes" id="UP000645257">
    <property type="component" value="Unassembled WGS sequence"/>
</dbReference>
<keyword evidence="3" id="KW-1185">Reference proteome</keyword>
<feature type="domain" description="Methyltransferase type 11" evidence="1">
    <location>
        <begin position="48"/>
        <end position="131"/>
    </location>
</feature>
<dbReference type="InterPro" id="IPR013216">
    <property type="entry name" value="Methyltransf_11"/>
</dbReference>
<dbReference type="PANTHER" id="PTHR43591">
    <property type="entry name" value="METHYLTRANSFERASE"/>
    <property type="match status" value="1"/>
</dbReference>
<dbReference type="PANTHER" id="PTHR43591:SF110">
    <property type="entry name" value="RHODANESE DOMAIN-CONTAINING PROTEIN"/>
    <property type="match status" value="1"/>
</dbReference>
<dbReference type="Pfam" id="PF08241">
    <property type="entry name" value="Methyltransf_11"/>
    <property type="match status" value="2"/>
</dbReference>
<reference evidence="2" key="2">
    <citation type="submission" date="2020-09" db="EMBL/GenBank/DDBJ databases">
        <authorList>
            <person name="Sun Q."/>
            <person name="Kim S."/>
        </authorList>
    </citation>
    <scope>NUCLEOTIDE SEQUENCE</scope>
    <source>
        <strain evidence="2">KCTC 32182</strain>
    </source>
</reference>
<protein>
    <recommendedName>
        <fullName evidence="1">Methyltransferase type 11 domain-containing protein</fullName>
    </recommendedName>
</protein>
<dbReference type="InterPro" id="IPR029063">
    <property type="entry name" value="SAM-dependent_MTases_sf"/>
</dbReference>
<dbReference type="EMBL" id="BMYX01000029">
    <property type="protein sequence ID" value="GGY29327.1"/>
    <property type="molecule type" value="Genomic_DNA"/>
</dbReference>
<reference evidence="2" key="1">
    <citation type="journal article" date="2014" name="Int. J. Syst. Evol. Microbiol.">
        <title>Complete genome sequence of Corynebacterium casei LMG S-19264T (=DSM 44701T), isolated from a smear-ripened cheese.</title>
        <authorList>
            <consortium name="US DOE Joint Genome Institute (JGI-PGF)"/>
            <person name="Walter F."/>
            <person name="Albersmeier A."/>
            <person name="Kalinowski J."/>
            <person name="Ruckert C."/>
        </authorList>
    </citation>
    <scope>NUCLEOTIDE SEQUENCE</scope>
    <source>
        <strain evidence="2">KCTC 32182</strain>
    </source>
</reference>